<dbReference type="Proteomes" id="UP000256869">
    <property type="component" value="Unassembled WGS sequence"/>
</dbReference>
<sequence length="242" mass="27164">MQFESNLRSNIVEAARDLSKGGTRFATFRTSFCNKQYWHLTNEGGFLLRNEVPPSVGIRDIFLNGPKYGFECATSIIIVLYKGVLDTIGDTEFDRLFPNLLLHSWYTDSDLGLTQDDAGSQYARPGDVLYFKNPEVNPDKMEWQGENVVKMGEDLYYGHGVGIKPAAGIIAALNKNRVPGATVSAYLLDQVTYPDYTYLSQFVPANVRLYYNAAQRRTELGLADAVSARIGSLRFIKRHSVR</sequence>
<evidence type="ECO:0000313" key="4">
    <source>
        <dbReference type="Proteomes" id="UP000256869"/>
    </source>
</evidence>
<organism evidence="3 4">
    <name type="scientific">Cohnella lupini</name>
    <dbReference type="NCBI Taxonomy" id="1294267"/>
    <lineage>
        <taxon>Bacteria</taxon>
        <taxon>Bacillati</taxon>
        <taxon>Bacillota</taxon>
        <taxon>Bacilli</taxon>
        <taxon>Bacillales</taxon>
        <taxon>Paenibacillaceae</taxon>
        <taxon>Cohnella</taxon>
    </lineage>
</organism>
<evidence type="ECO:0000313" key="3">
    <source>
        <dbReference type="EMBL" id="RED54852.1"/>
    </source>
</evidence>
<dbReference type="EMBL" id="QRDY01000021">
    <property type="protein sequence ID" value="RED54852.1"/>
    <property type="molecule type" value="Genomic_DNA"/>
</dbReference>
<evidence type="ECO:0000256" key="2">
    <source>
        <dbReference type="ARBA" id="ARBA00022969"/>
    </source>
</evidence>
<gene>
    <name evidence="3" type="ORF">DFP95_121109</name>
</gene>
<dbReference type="Pfam" id="PF20085">
    <property type="entry name" value="TGL"/>
    <property type="match status" value="1"/>
</dbReference>
<keyword evidence="2" id="KW-0749">Sporulation</keyword>
<name>A0A3D9HZ98_9BACL</name>
<dbReference type="InterPro" id="IPR020916">
    <property type="entry name" value="Gln_gamma-glutamylTfrase_bac"/>
</dbReference>
<proteinExistence type="predicted"/>
<dbReference type="AlphaFoldDB" id="A0A3D9HZ98"/>
<comment type="caution">
    <text evidence="3">The sequence shown here is derived from an EMBL/GenBank/DDBJ whole genome shotgun (WGS) entry which is preliminary data.</text>
</comment>
<evidence type="ECO:0000256" key="1">
    <source>
        <dbReference type="ARBA" id="ARBA00022679"/>
    </source>
</evidence>
<keyword evidence="4" id="KW-1185">Reference proteome</keyword>
<accession>A0A3D9HZ98</accession>
<dbReference type="OrthoDB" id="1845399at2"/>
<dbReference type="GO" id="GO:0003810">
    <property type="term" value="F:protein-glutamine gamma-glutamyltransferase activity"/>
    <property type="evidence" value="ECO:0007669"/>
    <property type="project" value="InterPro"/>
</dbReference>
<protein>
    <submittedName>
        <fullName evidence="3">Protein-glutamine gamma-glutamyltransferase</fullName>
    </submittedName>
</protein>
<reference evidence="3 4" key="1">
    <citation type="submission" date="2018-07" db="EMBL/GenBank/DDBJ databases">
        <title>Genomic Encyclopedia of Type Strains, Phase III (KMG-III): the genomes of soil and plant-associated and newly described type strains.</title>
        <authorList>
            <person name="Whitman W."/>
        </authorList>
    </citation>
    <scope>NUCLEOTIDE SEQUENCE [LARGE SCALE GENOMIC DNA]</scope>
    <source>
        <strain evidence="3 4">CECT 8236</strain>
    </source>
</reference>
<dbReference type="GO" id="GO:0030435">
    <property type="term" value="P:sporulation resulting in formation of a cellular spore"/>
    <property type="evidence" value="ECO:0007669"/>
    <property type="project" value="UniProtKB-KW"/>
</dbReference>
<dbReference type="RefSeq" id="WP_115995205.1">
    <property type="nucleotide sequence ID" value="NZ_QRDY01000021.1"/>
</dbReference>
<keyword evidence="1 3" id="KW-0808">Transferase</keyword>